<protein>
    <recommendedName>
        <fullName evidence="11">GOLD domain-containing protein</fullName>
    </recommendedName>
</protein>
<sequence>PHEECFFVKAESGTKLGLLFEIIDGGFLDIDVKITGPNQNVIYHGEKESSGKYTFAAPTIYTTCFNNEKSSMTPKVVMFSIDILETPKSGQPGAPKEEEIGHTKLEDMIRELSGTLTAVKHEQEYMHVRDKIHRSINESTNGRVVIWSVFEALILVLMAVGQIYYLKRFFEIKRVV</sequence>
<evidence type="ECO:0000256" key="8">
    <source>
        <dbReference type="ARBA" id="ARBA00037847"/>
    </source>
</evidence>
<dbReference type="HOGENOM" id="CLU_066963_4_1_1"/>
<dbReference type="InterPro" id="IPR009038">
    <property type="entry name" value="GOLD_dom"/>
</dbReference>
<evidence type="ECO:0000256" key="1">
    <source>
        <dbReference type="ARBA" id="ARBA00004479"/>
    </source>
</evidence>
<dbReference type="Proteomes" id="UP000015102">
    <property type="component" value="Unassembled WGS sequence"/>
</dbReference>
<dbReference type="InterPro" id="IPR015720">
    <property type="entry name" value="Emp24-like"/>
</dbReference>
<evidence type="ECO:0000256" key="4">
    <source>
        <dbReference type="ARBA" id="ARBA00022692"/>
    </source>
</evidence>
<dbReference type="SUPFAM" id="SSF101576">
    <property type="entry name" value="Supernatant protein factor (SPF), C-terminal domain"/>
    <property type="match status" value="1"/>
</dbReference>
<reference evidence="12" key="2">
    <citation type="submission" date="2015-06" db="UniProtKB">
        <authorList>
            <consortium name="EnsemblMetazoa"/>
        </authorList>
    </citation>
    <scope>IDENTIFICATION</scope>
</reference>
<dbReference type="PROSITE" id="PS50866">
    <property type="entry name" value="GOLD"/>
    <property type="match status" value="1"/>
</dbReference>
<dbReference type="Pfam" id="PF01105">
    <property type="entry name" value="EMP24_GP25L"/>
    <property type="match status" value="1"/>
</dbReference>
<evidence type="ECO:0000256" key="2">
    <source>
        <dbReference type="ARBA" id="ARBA00007104"/>
    </source>
</evidence>
<proteinExistence type="inferred from homology"/>
<evidence type="ECO:0000256" key="9">
    <source>
        <dbReference type="RuleBase" id="RU003827"/>
    </source>
</evidence>
<dbReference type="InterPro" id="IPR036598">
    <property type="entry name" value="GOLD_dom_sf"/>
</dbReference>
<dbReference type="EnsemblMetazoa" id="MESCA012012-RA">
    <property type="protein sequence ID" value="MESCA012012-PA"/>
    <property type="gene ID" value="MESCA012012"/>
</dbReference>
<name>T1H5M9_MEGSC</name>
<keyword evidence="3" id="KW-0217">Developmental protein</keyword>
<feature type="transmembrane region" description="Helical" evidence="10">
    <location>
        <begin position="144"/>
        <end position="166"/>
    </location>
</feature>
<evidence type="ECO:0000259" key="11">
    <source>
        <dbReference type="PROSITE" id="PS50866"/>
    </source>
</evidence>
<evidence type="ECO:0000256" key="5">
    <source>
        <dbReference type="ARBA" id="ARBA00022729"/>
    </source>
</evidence>
<dbReference type="SMART" id="SM01190">
    <property type="entry name" value="EMP24_GP25L"/>
    <property type="match status" value="1"/>
</dbReference>
<evidence type="ECO:0000256" key="7">
    <source>
        <dbReference type="ARBA" id="ARBA00023136"/>
    </source>
</evidence>
<evidence type="ECO:0000256" key="3">
    <source>
        <dbReference type="ARBA" id="ARBA00022473"/>
    </source>
</evidence>
<evidence type="ECO:0000313" key="12">
    <source>
        <dbReference type="EnsemblMetazoa" id="MESCA012012-PA"/>
    </source>
</evidence>
<dbReference type="OMA" id="MQVRDRN"/>
<dbReference type="AlphaFoldDB" id="T1H5M9"/>
<evidence type="ECO:0000256" key="10">
    <source>
        <dbReference type="SAM" id="Phobius"/>
    </source>
</evidence>
<reference evidence="13" key="1">
    <citation type="submission" date="2013-02" db="EMBL/GenBank/DDBJ databases">
        <authorList>
            <person name="Hughes D."/>
        </authorList>
    </citation>
    <scope>NUCLEOTIDE SEQUENCE</scope>
    <source>
        <strain>Durham</strain>
        <strain evidence="13">NC isolate 2 -- Noor lab</strain>
    </source>
</reference>
<keyword evidence="6 10" id="KW-1133">Transmembrane helix</keyword>
<keyword evidence="7 10" id="KW-0472">Membrane</keyword>
<keyword evidence="5" id="KW-0732">Signal</keyword>
<dbReference type="GO" id="GO:0012505">
    <property type="term" value="C:endomembrane system"/>
    <property type="evidence" value="ECO:0007669"/>
    <property type="project" value="UniProtKB-SubCell"/>
</dbReference>
<keyword evidence="4 9" id="KW-0812">Transmembrane</keyword>
<evidence type="ECO:0000313" key="13">
    <source>
        <dbReference type="Proteomes" id="UP000015102"/>
    </source>
</evidence>
<dbReference type="GO" id="GO:0016020">
    <property type="term" value="C:membrane"/>
    <property type="evidence" value="ECO:0007669"/>
    <property type="project" value="UniProtKB-SubCell"/>
</dbReference>
<dbReference type="STRING" id="36166.T1H5M9"/>
<comment type="subcellular location">
    <subcellularLocation>
        <location evidence="8">Endomembrane system</location>
        <topology evidence="8">Single-pass membrane protein</topology>
    </subcellularLocation>
    <subcellularLocation>
        <location evidence="1 9">Membrane</location>
        <topology evidence="1 9">Single-pass type I membrane protein</topology>
    </subcellularLocation>
</comment>
<feature type="domain" description="GOLD" evidence="11">
    <location>
        <begin position="3"/>
        <end position="83"/>
    </location>
</feature>
<dbReference type="PANTHER" id="PTHR22811">
    <property type="entry name" value="TRANSMEMBRANE EMP24 DOMAIN-CONTAINING PROTEIN"/>
    <property type="match status" value="1"/>
</dbReference>
<keyword evidence="13" id="KW-1185">Reference proteome</keyword>
<evidence type="ECO:0000256" key="6">
    <source>
        <dbReference type="ARBA" id="ARBA00022989"/>
    </source>
</evidence>
<organism evidence="12 13">
    <name type="scientific">Megaselia scalaris</name>
    <name type="common">Humpbacked fly</name>
    <name type="synonym">Phora scalaris</name>
    <dbReference type="NCBI Taxonomy" id="36166"/>
    <lineage>
        <taxon>Eukaryota</taxon>
        <taxon>Metazoa</taxon>
        <taxon>Ecdysozoa</taxon>
        <taxon>Arthropoda</taxon>
        <taxon>Hexapoda</taxon>
        <taxon>Insecta</taxon>
        <taxon>Pterygota</taxon>
        <taxon>Neoptera</taxon>
        <taxon>Endopterygota</taxon>
        <taxon>Diptera</taxon>
        <taxon>Brachycera</taxon>
        <taxon>Muscomorpha</taxon>
        <taxon>Platypezoidea</taxon>
        <taxon>Phoridae</taxon>
        <taxon>Megaseliini</taxon>
        <taxon>Megaselia</taxon>
    </lineage>
</organism>
<accession>T1H5M9</accession>
<comment type="similarity">
    <text evidence="2 9">Belongs to the EMP24/GP25L family.</text>
</comment>